<dbReference type="InterPro" id="IPR025258">
    <property type="entry name" value="RH_dom"/>
</dbReference>
<gene>
    <name evidence="13" type="ORF">pdam_00002542</name>
</gene>
<evidence type="ECO:0008006" key="15">
    <source>
        <dbReference type="Google" id="ProtNLM"/>
    </source>
</evidence>
<comment type="subcellular location">
    <subcellularLocation>
        <location evidence="1">Late endosome</location>
    </subcellularLocation>
</comment>
<keyword evidence="14" id="KW-1185">Reference proteome</keyword>
<evidence type="ECO:0000256" key="3">
    <source>
        <dbReference type="ARBA" id="ARBA00022723"/>
    </source>
</evidence>
<feature type="region of interest" description="Disordered" evidence="10">
    <location>
        <begin position="198"/>
        <end position="229"/>
    </location>
</feature>
<evidence type="ECO:0000256" key="7">
    <source>
        <dbReference type="ARBA" id="ARBA00022833"/>
    </source>
</evidence>
<feature type="region of interest" description="Disordered" evidence="10">
    <location>
        <begin position="507"/>
        <end position="553"/>
    </location>
</feature>
<accession>A0A3M6TS55</accession>
<evidence type="ECO:0000256" key="5">
    <source>
        <dbReference type="ARBA" id="ARBA00022753"/>
    </source>
</evidence>
<evidence type="ECO:0000256" key="9">
    <source>
        <dbReference type="ARBA" id="ARBA00029450"/>
    </source>
</evidence>
<dbReference type="InterPro" id="IPR037213">
    <property type="entry name" value="Run_dom_sf"/>
</dbReference>
<dbReference type="Proteomes" id="UP000275408">
    <property type="component" value="Unassembled WGS sequence"/>
</dbReference>
<keyword evidence="2" id="KW-0597">Phosphoprotein</keyword>
<feature type="compositionally biased region" description="Polar residues" evidence="10">
    <location>
        <begin position="532"/>
        <end position="553"/>
    </location>
</feature>
<evidence type="ECO:0000256" key="4">
    <source>
        <dbReference type="ARBA" id="ARBA00022737"/>
    </source>
</evidence>
<dbReference type="Gene3D" id="1.20.58.900">
    <property type="match status" value="1"/>
</dbReference>
<dbReference type="EMBL" id="RCHS01003049">
    <property type="protein sequence ID" value="RMX44166.1"/>
    <property type="molecule type" value="Genomic_DNA"/>
</dbReference>
<sequence length="964" mass="109351">MQNSHDSERDELFQNLSSAVQEIQGHVAQGYSVIWNCSAVDKFCLCMEDIFNHGLKEGLLGWASYSQVSFWSLANNITCKKDIEDIKRLQLKREPEKCLAWIRQGLKENTLSSYINVITQDEKLLREFYHSHAFFCDQEKAEKVRDLITYGISHLDFDISLTSSSRRLVAREDNPAMIAADAMITHLPERSSVVNGYGSPSNSWNGHEHGANLQGQGSSSYKFEQTGKKRKKKKKAEVAMIAESTDTEETHYIDKVTEMHKELDLQDSNQKFETFENENGIRETSENSKLVDDIPTSALDAEDTSSDISLTMELPVSEIVSENFQEPSRTIHQLEVALSNSFTSEEMTTNEISILEEKVCLDKDVVNNTEERSEGKEFMGMKTEEKRELDENCTSDLNVSNDMSCLAEGNCEAETHLVPLPGVENRLSSQNPFEDSGDDETEAVDGVTEEDDNPSESETLEHYASLATFECGTPKPVESIWQIEKERGLSNASYEGEDLNIIPGIHKNSMSGSSGSFNGSGSFSQRSSRNNTMDSIPGSSTFESSVASGSWPNRSGSFNRNSSKADVGFCVGSPGSEFSEYEMFDELLGLEEDHFSPPESFMGFSTSEELNHAISACKDRINTAHEDTEEKNKLVTKLVQLRLKLQETQDSKTESNTNAKKILSHLFVKEDDPGKKYNCDKCGKAIWMWQSLFTCKACNYHSHRRCLELIRRPCASRKVSVSMYNLKICPETGMASQQYKCAECRKQIGLTRGERSEARLCDYSGQYFCEECHWNDMVVIPARVVHNWDFSTYKVSRQWKQFLDLMLTRPLLKIEKLNPALFKFVVELREIKRLREEILIMKKYFVTCREALERKLLLQLKDKQHFVDSDNIYSLQDLIDINSGSLLAFLTKTHSLFLTHIKTECQLCEAKGFMCEICGKDEVIFAFDPHAAQCNECRAVFHKICFKGGVCPKCERRQKKSSRS</sequence>
<keyword evidence="8" id="KW-0072">Autophagy</keyword>
<dbReference type="SUPFAM" id="SSF57889">
    <property type="entry name" value="Cysteine-rich domain"/>
    <property type="match status" value="1"/>
</dbReference>
<feature type="compositionally biased region" description="Acidic residues" evidence="10">
    <location>
        <begin position="435"/>
        <end position="455"/>
    </location>
</feature>
<dbReference type="InterPro" id="IPR046349">
    <property type="entry name" value="C1-like_sf"/>
</dbReference>
<dbReference type="Gene3D" id="3.30.60.20">
    <property type="match status" value="1"/>
</dbReference>
<protein>
    <recommendedName>
        <fullName evidence="15">Phorbol-ester/DAG-type domain-containing protein</fullName>
    </recommendedName>
</protein>
<keyword evidence="7" id="KW-0862">Zinc</keyword>
<dbReference type="Pfam" id="PF02759">
    <property type="entry name" value="RUN"/>
    <property type="match status" value="1"/>
</dbReference>
<feature type="domain" description="RUN" evidence="12">
    <location>
        <begin position="34"/>
        <end position="164"/>
    </location>
</feature>
<dbReference type="AlphaFoldDB" id="A0A3M6TS55"/>
<feature type="compositionally biased region" description="Low complexity" evidence="10">
    <location>
        <begin position="508"/>
        <end position="531"/>
    </location>
</feature>
<dbReference type="CDD" id="cd20819">
    <property type="entry name" value="C1_DEF8"/>
    <property type="match status" value="1"/>
</dbReference>
<dbReference type="PANTHER" id="PTHR12326:SF3">
    <property type="entry name" value="DIFFERENTIALLY EXPRESSED IN FDCP 8 HOMOLOG"/>
    <property type="match status" value="1"/>
</dbReference>
<dbReference type="SMART" id="SM00593">
    <property type="entry name" value="RUN"/>
    <property type="match status" value="1"/>
</dbReference>
<dbReference type="PROSITE" id="PS50826">
    <property type="entry name" value="RUN"/>
    <property type="match status" value="1"/>
</dbReference>
<feature type="region of interest" description="Disordered" evidence="10">
    <location>
        <begin position="423"/>
        <end position="458"/>
    </location>
</feature>
<dbReference type="SMART" id="SM01175">
    <property type="entry name" value="DUF4206"/>
    <property type="match status" value="1"/>
</dbReference>
<evidence type="ECO:0000313" key="13">
    <source>
        <dbReference type="EMBL" id="RMX44166.1"/>
    </source>
</evidence>
<dbReference type="InterPro" id="IPR051366">
    <property type="entry name" value="DEF8"/>
</dbReference>
<dbReference type="CDD" id="cd17671">
    <property type="entry name" value="RUN"/>
    <property type="match status" value="1"/>
</dbReference>
<evidence type="ECO:0000256" key="1">
    <source>
        <dbReference type="ARBA" id="ARBA00004603"/>
    </source>
</evidence>
<evidence type="ECO:0000256" key="10">
    <source>
        <dbReference type="SAM" id="MobiDB-lite"/>
    </source>
</evidence>
<evidence type="ECO:0000313" key="14">
    <source>
        <dbReference type="Proteomes" id="UP000275408"/>
    </source>
</evidence>
<dbReference type="PROSITE" id="PS50081">
    <property type="entry name" value="ZF_DAG_PE_2"/>
    <property type="match status" value="1"/>
</dbReference>
<reference evidence="13 14" key="1">
    <citation type="journal article" date="2018" name="Sci. Rep.">
        <title>Comparative analysis of the Pocillopora damicornis genome highlights role of immune system in coral evolution.</title>
        <authorList>
            <person name="Cunning R."/>
            <person name="Bay R.A."/>
            <person name="Gillette P."/>
            <person name="Baker A.C."/>
            <person name="Traylor-Knowles N."/>
        </authorList>
    </citation>
    <scope>NUCLEOTIDE SEQUENCE [LARGE SCALE GENOMIC DNA]</scope>
    <source>
        <strain evidence="13">RSMAS</strain>
        <tissue evidence="13">Whole animal</tissue>
    </source>
</reference>
<proteinExistence type="inferred from homology"/>
<comment type="caution">
    <text evidence="13">The sequence shown here is derived from an EMBL/GenBank/DDBJ whole genome shotgun (WGS) entry which is preliminary data.</text>
</comment>
<evidence type="ECO:0000256" key="6">
    <source>
        <dbReference type="ARBA" id="ARBA00022771"/>
    </source>
</evidence>
<dbReference type="STRING" id="46731.A0A3M6TS55"/>
<dbReference type="InterPro" id="IPR004012">
    <property type="entry name" value="Run_dom"/>
</dbReference>
<dbReference type="InterPro" id="IPR047983">
    <property type="entry name" value="DEF8_C1"/>
</dbReference>
<evidence type="ECO:0000256" key="2">
    <source>
        <dbReference type="ARBA" id="ARBA00022553"/>
    </source>
</evidence>
<dbReference type="GO" id="GO:0008270">
    <property type="term" value="F:zinc ion binding"/>
    <property type="evidence" value="ECO:0007669"/>
    <property type="project" value="UniProtKB-KW"/>
</dbReference>
<keyword evidence="3" id="KW-0479">Metal-binding</keyword>
<comment type="similarity">
    <text evidence="9">Belongs to the DEF8 family.</text>
</comment>
<organism evidence="13 14">
    <name type="scientific">Pocillopora damicornis</name>
    <name type="common">Cauliflower coral</name>
    <name type="synonym">Millepora damicornis</name>
    <dbReference type="NCBI Taxonomy" id="46731"/>
    <lineage>
        <taxon>Eukaryota</taxon>
        <taxon>Metazoa</taxon>
        <taxon>Cnidaria</taxon>
        <taxon>Anthozoa</taxon>
        <taxon>Hexacorallia</taxon>
        <taxon>Scleractinia</taxon>
        <taxon>Astrocoeniina</taxon>
        <taxon>Pocilloporidae</taxon>
        <taxon>Pocillopora</taxon>
    </lineage>
</organism>
<evidence type="ECO:0000256" key="8">
    <source>
        <dbReference type="ARBA" id="ARBA00023006"/>
    </source>
</evidence>
<dbReference type="SUPFAM" id="SSF140741">
    <property type="entry name" value="RUN domain-like"/>
    <property type="match status" value="1"/>
</dbReference>
<dbReference type="PROSITE" id="PS00479">
    <property type="entry name" value="ZF_DAG_PE_1"/>
    <property type="match status" value="1"/>
</dbReference>
<name>A0A3M6TS55_POCDA</name>
<dbReference type="InterPro" id="IPR002219">
    <property type="entry name" value="PKC_DAG/PE"/>
</dbReference>
<dbReference type="OMA" id="XKEREIV"/>
<evidence type="ECO:0000259" key="12">
    <source>
        <dbReference type="PROSITE" id="PS50826"/>
    </source>
</evidence>
<feature type="domain" description="Phorbol-ester/DAG-type" evidence="11">
    <location>
        <begin position="664"/>
        <end position="714"/>
    </location>
</feature>
<feature type="compositionally biased region" description="Polar residues" evidence="10">
    <location>
        <begin position="213"/>
        <end position="223"/>
    </location>
</feature>
<dbReference type="OrthoDB" id="1918044at2759"/>
<dbReference type="PANTHER" id="PTHR12326">
    <property type="entry name" value="PLECKSTRIN HOMOLOGY DOMAIN CONTAINING PROTEIN"/>
    <property type="match status" value="1"/>
</dbReference>
<keyword evidence="5" id="KW-0967">Endosome</keyword>
<keyword evidence="6" id="KW-0863">Zinc-finger</keyword>
<keyword evidence="4" id="KW-0677">Repeat</keyword>
<dbReference type="GO" id="GO:0005770">
    <property type="term" value="C:late endosome"/>
    <property type="evidence" value="ECO:0007669"/>
    <property type="project" value="UniProtKB-SubCell"/>
</dbReference>
<dbReference type="Pfam" id="PF13901">
    <property type="entry name" value="RH_dom"/>
    <property type="match status" value="1"/>
</dbReference>
<dbReference type="GO" id="GO:0006914">
    <property type="term" value="P:autophagy"/>
    <property type="evidence" value="ECO:0007669"/>
    <property type="project" value="UniProtKB-KW"/>
</dbReference>
<evidence type="ECO:0000259" key="11">
    <source>
        <dbReference type="PROSITE" id="PS50081"/>
    </source>
</evidence>